<keyword evidence="2" id="KW-0540">Nuclease</keyword>
<dbReference type="Pfam" id="PF13392">
    <property type="entry name" value="HNH_3"/>
    <property type="match status" value="1"/>
</dbReference>
<reference evidence="2" key="1">
    <citation type="journal article" date="2021" name="Proc. Natl. Acad. Sci. U.S.A.">
        <title>A Catalog of Tens of Thousands of Viruses from Human Metagenomes Reveals Hidden Associations with Chronic Diseases.</title>
        <authorList>
            <person name="Tisza M.J."/>
            <person name="Buck C.B."/>
        </authorList>
    </citation>
    <scope>NUCLEOTIDE SEQUENCE</scope>
    <source>
        <strain evidence="2">CtijX18</strain>
    </source>
</reference>
<accession>A0A8S5USQ8</accession>
<feature type="domain" description="HNH nuclease" evidence="1">
    <location>
        <begin position="153"/>
        <end position="178"/>
    </location>
</feature>
<evidence type="ECO:0000313" key="2">
    <source>
        <dbReference type="EMBL" id="DAF97406.1"/>
    </source>
</evidence>
<dbReference type="Gene3D" id="3.90.75.20">
    <property type="match status" value="1"/>
</dbReference>
<dbReference type="EMBL" id="BK016133">
    <property type="protein sequence ID" value="DAF97406.1"/>
    <property type="molecule type" value="Genomic_DNA"/>
</dbReference>
<protein>
    <submittedName>
        <fullName evidence="2">Homing endonuclease</fullName>
    </submittedName>
</protein>
<dbReference type="SUPFAM" id="SSF54060">
    <property type="entry name" value="His-Me finger endonucleases"/>
    <property type="match status" value="1"/>
</dbReference>
<name>A0A8S5USQ8_9CAUD</name>
<dbReference type="GO" id="GO:0004519">
    <property type="term" value="F:endonuclease activity"/>
    <property type="evidence" value="ECO:0007669"/>
    <property type="project" value="UniProtKB-KW"/>
</dbReference>
<organism evidence="2">
    <name type="scientific">Myoviridae sp. ctijX18</name>
    <dbReference type="NCBI Taxonomy" id="2825154"/>
    <lineage>
        <taxon>Viruses</taxon>
        <taxon>Duplodnaviria</taxon>
        <taxon>Heunggongvirae</taxon>
        <taxon>Uroviricota</taxon>
        <taxon>Caudoviricetes</taxon>
    </lineage>
</organism>
<keyword evidence="2" id="KW-0255">Endonuclease</keyword>
<dbReference type="InterPro" id="IPR003615">
    <property type="entry name" value="HNH_nuc"/>
</dbReference>
<proteinExistence type="predicted"/>
<keyword evidence="2" id="KW-0378">Hydrolase</keyword>
<sequence>MKDILSKEELLGRGFWQDKIFDNLFHDNDGNTYNLKTCNFINKQYKDTETGIYYSLTSLRNGTAIKDLEGFVDIPGFSKYMINKDGVVFSKVYKKRLSPFNTSGYYSIMLKDDNGVERNRRVHHLVIMTYKHEDYLKMKESHELYNPSDEGYLIVNHIDGNKLNNGIDNLEVISQKENYKHAIDTGLKLTKPVVIKWVDTGEEKEFISMQSASLALSLNHKTLSQRFTSKDYLRTVYPEGVQIRFLSDPDFEKPIYYINNGSLSVGIVAIDYKVSPFHERTYRSLNAYCEEMGFHVSAITSIGGIDKQPILNNLHRIKKQDDFSEWKTCYRNDPILELVTSRKVLALVFVKENEKPIVFLPNTETKDIKDLQEFEGYLIENLKKWSKSPGYLLSNGYRAYRYKDFVESEDYKEWKGRYTEYRYFGA</sequence>
<dbReference type="InterPro" id="IPR044925">
    <property type="entry name" value="His-Me_finger_sf"/>
</dbReference>
<evidence type="ECO:0000259" key="1">
    <source>
        <dbReference type="Pfam" id="PF13392"/>
    </source>
</evidence>